<gene>
    <name evidence="8" type="ORF">MAA8898_04905</name>
</gene>
<dbReference type="InterPro" id="IPR014710">
    <property type="entry name" value="RmlC-like_jellyroll"/>
</dbReference>
<dbReference type="InterPro" id="IPR036513">
    <property type="entry name" value="STAS_dom_sf"/>
</dbReference>
<feature type="transmembrane region" description="Helical" evidence="5">
    <location>
        <begin position="72"/>
        <end position="88"/>
    </location>
</feature>
<dbReference type="InterPro" id="IPR011547">
    <property type="entry name" value="SLC26A/SulP_dom"/>
</dbReference>
<feature type="transmembrane region" description="Helical" evidence="5">
    <location>
        <begin position="175"/>
        <end position="193"/>
    </location>
</feature>
<dbReference type="EMBL" id="FXYF01000025">
    <property type="protein sequence ID" value="SMX50657.1"/>
    <property type="molecule type" value="Genomic_DNA"/>
</dbReference>
<feature type="domain" description="Cyclic nucleotide-binding" evidence="6">
    <location>
        <begin position="573"/>
        <end position="674"/>
    </location>
</feature>
<feature type="domain" description="STAS" evidence="7">
    <location>
        <begin position="447"/>
        <end position="566"/>
    </location>
</feature>
<evidence type="ECO:0000256" key="5">
    <source>
        <dbReference type="SAM" id="Phobius"/>
    </source>
</evidence>
<dbReference type="PANTHER" id="PTHR43310:SF1">
    <property type="entry name" value="SULFATE TRANSPORTER YBAR-RELATED"/>
    <property type="match status" value="1"/>
</dbReference>
<dbReference type="Proteomes" id="UP000207598">
    <property type="component" value="Unassembled WGS sequence"/>
</dbReference>
<dbReference type="Pfam" id="PF00027">
    <property type="entry name" value="cNMP_binding"/>
    <property type="match status" value="1"/>
</dbReference>
<evidence type="ECO:0000313" key="9">
    <source>
        <dbReference type="Proteomes" id="UP000207598"/>
    </source>
</evidence>
<accession>A0A238L6N0</accession>
<evidence type="ECO:0000256" key="4">
    <source>
        <dbReference type="ARBA" id="ARBA00023136"/>
    </source>
</evidence>
<feature type="transmembrane region" description="Helical" evidence="5">
    <location>
        <begin position="200"/>
        <end position="219"/>
    </location>
</feature>
<dbReference type="PANTHER" id="PTHR43310">
    <property type="entry name" value="SULFATE TRANSPORTER YBAR-RELATED"/>
    <property type="match status" value="1"/>
</dbReference>
<evidence type="ECO:0000256" key="2">
    <source>
        <dbReference type="ARBA" id="ARBA00022692"/>
    </source>
</evidence>
<dbReference type="CDD" id="cd00038">
    <property type="entry name" value="CAP_ED"/>
    <property type="match status" value="1"/>
</dbReference>
<protein>
    <submittedName>
        <fullName evidence="8">Putative sulfate transporter/MT1781</fullName>
    </submittedName>
</protein>
<feature type="transmembrane region" description="Helical" evidence="5">
    <location>
        <begin position="42"/>
        <end position="60"/>
    </location>
</feature>
<dbReference type="Pfam" id="PF00916">
    <property type="entry name" value="Sulfate_transp"/>
    <property type="match status" value="1"/>
</dbReference>
<name>A0A238L6N0_9RHOB</name>
<keyword evidence="4 5" id="KW-0472">Membrane</keyword>
<dbReference type="PROSITE" id="PS50801">
    <property type="entry name" value="STAS"/>
    <property type="match status" value="1"/>
</dbReference>
<feature type="transmembrane region" description="Helical" evidence="5">
    <location>
        <begin position="94"/>
        <end position="117"/>
    </location>
</feature>
<evidence type="ECO:0000256" key="3">
    <source>
        <dbReference type="ARBA" id="ARBA00022989"/>
    </source>
</evidence>
<keyword evidence="3 5" id="KW-1133">Transmembrane helix</keyword>
<keyword evidence="9" id="KW-1185">Reference proteome</keyword>
<evidence type="ECO:0000313" key="8">
    <source>
        <dbReference type="EMBL" id="SMX50657.1"/>
    </source>
</evidence>
<dbReference type="InterPro" id="IPR052706">
    <property type="entry name" value="Membrane-Transporter-like"/>
</dbReference>
<dbReference type="Gene3D" id="2.60.120.10">
    <property type="entry name" value="Jelly Rolls"/>
    <property type="match status" value="1"/>
</dbReference>
<feature type="transmembrane region" description="Helical" evidence="5">
    <location>
        <begin position="388"/>
        <end position="421"/>
    </location>
</feature>
<feature type="transmembrane region" description="Helical" evidence="5">
    <location>
        <begin position="7"/>
        <end position="30"/>
    </location>
</feature>
<reference evidence="8 9" key="1">
    <citation type="submission" date="2017-05" db="EMBL/GenBank/DDBJ databases">
        <authorList>
            <person name="Song R."/>
            <person name="Chenine A.L."/>
            <person name="Ruprecht R.M."/>
        </authorList>
    </citation>
    <scope>NUCLEOTIDE SEQUENCE [LARGE SCALE GENOMIC DNA]</scope>
    <source>
        <strain evidence="8 9">CECT 8898</strain>
    </source>
</reference>
<dbReference type="InterPro" id="IPR000595">
    <property type="entry name" value="cNMP-bd_dom"/>
</dbReference>
<feature type="transmembrane region" description="Helical" evidence="5">
    <location>
        <begin position="261"/>
        <end position="284"/>
    </location>
</feature>
<dbReference type="Pfam" id="PF01740">
    <property type="entry name" value="STAS"/>
    <property type="match status" value="1"/>
</dbReference>
<dbReference type="GO" id="GO:0016020">
    <property type="term" value="C:membrane"/>
    <property type="evidence" value="ECO:0007669"/>
    <property type="project" value="UniProtKB-SubCell"/>
</dbReference>
<feature type="transmembrane region" description="Helical" evidence="5">
    <location>
        <begin position="356"/>
        <end position="376"/>
    </location>
</feature>
<keyword evidence="2 5" id="KW-0812">Transmembrane</keyword>
<evidence type="ECO:0000256" key="1">
    <source>
        <dbReference type="ARBA" id="ARBA00004141"/>
    </source>
</evidence>
<sequence>MLTIARVMFGASVIALISAVFAISFAAIIYQGALSPFLDRGIGLVLLGAAVISITGAFALSDRALILAPQDIPAVLLAGSAATFVAGSELSGEVLFSTVACLIAVSSVAMGLMGMAVGQLRLAYIARYVPYPVIAGFLAATGLLLLLGGLGVALGDSPAGAGVAGYLTADALFKWVPPLVAALFIAALTRLVPHGLTLPAALAATGAGFYALLWAFGISHEQALSEGLLLSGAADGILLQGLSPAIPLQADWGAILTQTPVILTIIGSCLLGATLNASGLELAFRRDFDISREVKGTGIANVLAGLVGGLPGYHIVAENILANRLGLGGRLPGLSAALGCLAVLLLGANALSGLPIGFFAAVLTFLGVDLLVTWIWEERRRHGPLDHAIVVLIPVVAVAFGFLTAVAVGLVAAAALFIVAYARLSFIRSDSDLATRRSFVERPGSELTILAETGAAARIVELSSFLFFGSAHALRDRIRGIISTPAAKVQWLVLDFGHTTGVDISTLQVLRRLASDFREADIRLVVSGLSEPTHTELRKALAGHDVDYFRGLNDALECVEDTLIARYMSTTGVGQGAAVDDMAEVFSELASQDFIERMELDAGQRLMEFGARSDDIYFLLSGRLSVSLPGRMEESAVVARVRPRAVIGEMAYYSGNPRSADIIATEPSVVLRLDMGRIGVLERENPAAVSGFHKAIAGSMARRLNRTTRLLRDFGA</sequence>
<dbReference type="SUPFAM" id="SSF52091">
    <property type="entry name" value="SpoIIaa-like"/>
    <property type="match status" value="1"/>
</dbReference>
<dbReference type="OrthoDB" id="9771198at2"/>
<dbReference type="Gene3D" id="3.30.750.24">
    <property type="entry name" value="STAS domain"/>
    <property type="match status" value="1"/>
</dbReference>
<dbReference type="InterPro" id="IPR002645">
    <property type="entry name" value="STAS_dom"/>
</dbReference>
<dbReference type="AlphaFoldDB" id="A0A238L6N0"/>
<proteinExistence type="predicted"/>
<evidence type="ECO:0000259" key="7">
    <source>
        <dbReference type="PROSITE" id="PS50801"/>
    </source>
</evidence>
<dbReference type="CDD" id="cd07042">
    <property type="entry name" value="STAS_SulP_like_sulfate_transporter"/>
    <property type="match status" value="1"/>
</dbReference>
<dbReference type="PROSITE" id="PS50042">
    <property type="entry name" value="CNMP_BINDING_3"/>
    <property type="match status" value="1"/>
</dbReference>
<feature type="transmembrane region" description="Helical" evidence="5">
    <location>
        <begin position="129"/>
        <end position="155"/>
    </location>
</feature>
<organism evidence="8 9">
    <name type="scientific">Maliponia aquimaris</name>
    <dbReference type="NCBI Taxonomy" id="1673631"/>
    <lineage>
        <taxon>Bacteria</taxon>
        <taxon>Pseudomonadati</taxon>
        <taxon>Pseudomonadota</taxon>
        <taxon>Alphaproteobacteria</taxon>
        <taxon>Rhodobacterales</taxon>
        <taxon>Paracoccaceae</taxon>
        <taxon>Maliponia</taxon>
    </lineage>
</organism>
<dbReference type="SUPFAM" id="SSF51206">
    <property type="entry name" value="cAMP-binding domain-like"/>
    <property type="match status" value="1"/>
</dbReference>
<evidence type="ECO:0000259" key="6">
    <source>
        <dbReference type="PROSITE" id="PS50042"/>
    </source>
</evidence>
<dbReference type="InterPro" id="IPR018490">
    <property type="entry name" value="cNMP-bd_dom_sf"/>
</dbReference>
<comment type="subcellular location">
    <subcellularLocation>
        <location evidence="1">Membrane</location>
        <topology evidence="1">Multi-pass membrane protein</topology>
    </subcellularLocation>
</comment>